<feature type="compositionally biased region" description="Low complexity" evidence="1">
    <location>
        <begin position="696"/>
        <end position="706"/>
    </location>
</feature>
<feature type="region of interest" description="Disordered" evidence="1">
    <location>
        <begin position="438"/>
        <end position="479"/>
    </location>
</feature>
<feature type="compositionally biased region" description="Low complexity" evidence="1">
    <location>
        <begin position="920"/>
        <end position="932"/>
    </location>
</feature>
<name>A0A9P0QVP7_9ASCO</name>
<sequence length="1199" mass="133876">MDKEHHIEVLSSSSLGSSSGTSEAEKESYVFKSATSLSTRTVPIARKPSIPDSTPSRRPSVVRQSSTDILQSNDKLFKASNQSKFWQHGFPLPHTVLKYKPISDSSKANTLSDSLARQNFDPMLSLEPVEYIQYENIKRDRLKKELLKNKDHVSGFPESNSSTESKLDEAVKQKDFEIFGKNEEAQGFQGYYSIPKATMNAPEPPNIALRSEWDNTAQTGGKEKEEEKNKEDTHLLPEFSMKILPTVVYHCFHNSPIGSFVFGGLYTDPNVDFQSLGISCDVEPENISVHFPCELPPHIDREIIMNPYMIMNPHFYRIKPQTGTITLLDSFTGSRLPKFCSMSSVKISKRQIFYYGGFSVENISSEYLPDSNRWIIEKRLVLNTDGYILDIFDLTFQKITLESSDGCVVRGRIGHAIAASSHDEWKDLLAMSGGDNDDAFSDRASGEGSNNSPIFNDGSSHHSSASNLNLNNVPSRSTPKAAPNFIKLPVSGSVTDSISSVTASAARTPSTYYEEKSTTSSFVEQPQPRKPHLHHIASESYTATKSEPPTPLSLPSNQSILTKTPSLSKYDTGSSSRSTNSSRSKNSAPAHSSPTLSKNIGSVLSMSSKLFHRNHQRSASSNPQQQTVHQQQQQHQQSQSQSQQQSQTVTSAHQSNMPPPNASNTNTSSSSNSSATQGSNFNLSSTYSNQVKQHRSNSNQSSGGSRPTSPIASPLSPNAHAKPFTSRLITETSQVQSSNPRKEYESNKVSPKANKKSSTKAEEYLTFSPVVGPVKHPAIKNIYDESESEKSYDFETISVFIFGGFVSDNLDSKYVSRFLATDDLFKVSLTVKRLYDDFVDFKDSAILYEMGKHAEEGNFVHGDLWPSPRGYFASAIINVNSTIADNCQINLFRSKSGQSDTAVYDYGDEGERFSIKPGRSSSSSSSSSSVSSLGGLETSASEPQKKTSITAGSKKVSRASESYFKGKALLIQGGCNEEYETFSDFYLYVFETGKWQTMSTYAYNYFDYPLQPHEDEDISKLTQENAKDESELVEAELRSCHHHALYYQNEGRDYLFFLGGLNNDYLRKFDNKDKPYESDKFDVSRLSRFQFASKNYFVSRIMVLNLQTQTWRFLRYYYNINHVMNEKFMDKILRNPSWINARICNLGGSFTIVGKTITIGHGLMIPVPEKKEDFEKLKGSYPTSNLLWGGYFSWTFPGL</sequence>
<feature type="compositionally biased region" description="Polar residues" evidence="1">
    <location>
        <begin position="727"/>
        <end position="739"/>
    </location>
</feature>
<dbReference type="OrthoDB" id="10251809at2759"/>
<dbReference type="SUPFAM" id="SSF117281">
    <property type="entry name" value="Kelch motif"/>
    <property type="match status" value="1"/>
</dbReference>
<protein>
    <submittedName>
        <fullName evidence="2">Uncharacterized protein</fullName>
    </submittedName>
</protein>
<dbReference type="SUPFAM" id="SSF81995">
    <property type="entry name" value="beta-sandwich domain of Sec23/24"/>
    <property type="match status" value="1"/>
</dbReference>
<dbReference type="InterPro" id="IPR015915">
    <property type="entry name" value="Kelch-typ_b-propeller"/>
</dbReference>
<dbReference type="SUPFAM" id="SSF50965">
    <property type="entry name" value="Galactose oxidase, central domain"/>
    <property type="match status" value="1"/>
</dbReference>
<feature type="compositionally biased region" description="Low complexity" evidence="1">
    <location>
        <begin position="53"/>
        <end position="67"/>
    </location>
</feature>
<feature type="compositionally biased region" description="Polar residues" evidence="1">
    <location>
        <begin position="539"/>
        <end position="573"/>
    </location>
</feature>
<comment type="caution">
    <text evidence="2">The sequence shown here is derived from an EMBL/GenBank/DDBJ whole genome shotgun (WGS) entry which is preliminary data.</text>
</comment>
<dbReference type="Proteomes" id="UP000837801">
    <property type="component" value="Unassembled WGS sequence"/>
</dbReference>
<reference evidence="2" key="1">
    <citation type="submission" date="2022-03" db="EMBL/GenBank/DDBJ databases">
        <authorList>
            <person name="Legras J.-L."/>
            <person name="Devillers H."/>
            <person name="Grondin C."/>
        </authorList>
    </citation>
    <scope>NUCLEOTIDE SEQUENCE</scope>
    <source>
        <strain evidence="2">CLIB 1423</strain>
    </source>
</reference>
<feature type="compositionally biased region" description="Low complexity" evidence="1">
    <location>
        <begin position="461"/>
        <end position="472"/>
    </location>
</feature>
<keyword evidence="3" id="KW-1185">Reference proteome</keyword>
<feature type="region of interest" description="Disordered" evidence="1">
    <location>
        <begin position="497"/>
        <end position="599"/>
    </location>
</feature>
<gene>
    <name evidence="2" type="ORF">CLIB1423_32S00386</name>
</gene>
<organism evidence="2 3">
    <name type="scientific">[Candida] railenensis</name>
    <dbReference type="NCBI Taxonomy" id="45579"/>
    <lineage>
        <taxon>Eukaryota</taxon>
        <taxon>Fungi</taxon>
        <taxon>Dikarya</taxon>
        <taxon>Ascomycota</taxon>
        <taxon>Saccharomycotina</taxon>
        <taxon>Pichiomycetes</taxon>
        <taxon>Debaryomycetaceae</taxon>
        <taxon>Kurtzmaniella</taxon>
    </lineage>
</organism>
<evidence type="ECO:0000256" key="1">
    <source>
        <dbReference type="SAM" id="MobiDB-lite"/>
    </source>
</evidence>
<evidence type="ECO:0000313" key="3">
    <source>
        <dbReference type="Proteomes" id="UP000837801"/>
    </source>
</evidence>
<dbReference type="InterPro" id="IPR011043">
    <property type="entry name" value="Gal_Oxase/kelch_b-propeller"/>
</dbReference>
<feature type="compositionally biased region" description="Low complexity" evidence="1">
    <location>
        <begin position="624"/>
        <end position="676"/>
    </location>
</feature>
<evidence type="ECO:0000313" key="2">
    <source>
        <dbReference type="EMBL" id="CAH2355715.1"/>
    </source>
</evidence>
<feature type="compositionally biased region" description="Polar residues" evidence="1">
    <location>
        <begin position="447"/>
        <end position="458"/>
    </location>
</feature>
<feature type="region of interest" description="Disordered" evidence="1">
    <location>
        <begin position="914"/>
        <end position="953"/>
    </location>
</feature>
<dbReference type="AlphaFoldDB" id="A0A9P0QVP7"/>
<proteinExistence type="predicted"/>
<feature type="compositionally biased region" description="Low complexity" evidence="1">
    <location>
        <begin position="10"/>
        <end position="22"/>
    </location>
</feature>
<dbReference type="EMBL" id="CAKXYY010000032">
    <property type="protein sequence ID" value="CAH2355715.1"/>
    <property type="molecule type" value="Genomic_DNA"/>
</dbReference>
<feature type="compositionally biased region" description="Polar residues" evidence="1">
    <location>
        <begin position="589"/>
        <end position="599"/>
    </location>
</feature>
<feature type="compositionally biased region" description="Polar residues" evidence="1">
    <location>
        <begin position="497"/>
        <end position="507"/>
    </location>
</feature>
<feature type="compositionally biased region" description="Low complexity" evidence="1">
    <location>
        <begin position="574"/>
        <end position="587"/>
    </location>
</feature>
<feature type="compositionally biased region" description="Polar residues" evidence="1">
    <location>
        <begin position="938"/>
        <end position="951"/>
    </location>
</feature>
<feature type="region of interest" description="Disordered" evidence="1">
    <location>
        <begin position="1"/>
        <end position="25"/>
    </location>
</feature>
<feature type="region of interest" description="Disordered" evidence="1">
    <location>
        <begin position="613"/>
        <end position="760"/>
    </location>
</feature>
<feature type="compositionally biased region" description="Polar residues" evidence="1">
    <location>
        <begin position="677"/>
        <end position="691"/>
    </location>
</feature>
<feature type="region of interest" description="Disordered" evidence="1">
    <location>
        <begin position="42"/>
        <end position="67"/>
    </location>
</feature>
<accession>A0A9P0QVP7</accession>